<evidence type="ECO:0000313" key="2">
    <source>
        <dbReference type="EMBL" id="KAL0567224.1"/>
    </source>
</evidence>
<dbReference type="Proteomes" id="UP001465976">
    <property type="component" value="Unassembled WGS sequence"/>
</dbReference>
<protein>
    <submittedName>
        <fullName evidence="2">Uncharacterized protein</fullName>
    </submittedName>
</protein>
<keyword evidence="1" id="KW-0175">Coiled coil</keyword>
<gene>
    <name evidence="2" type="ORF">V5O48_014770</name>
</gene>
<feature type="coiled-coil region" evidence="1">
    <location>
        <begin position="121"/>
        <end position="152"/>
    </location>
</feature>
<comment type="caution">
    <text evidence="2">The sequence shown here is derived from an EMBL/GenBank/DDBJ whole genome shotgun (WGS) entry which is preliminary data.</text>
</comment>
<sequence length="315" mass="35242">MSVELTTRHRSSNLTKAFSNIHLDIPSHFGLPGTSLEGNIWCASEVSSESPLGASYVRPFFLTINTLQPGFHASSKTPQDETTTNRSNSCTFLKILLSVGSPCTLNQTNDLDTVWFRNSDAIKLKKKIARAQRNLEEERKAQERRFERQDRRDGTLKEISTRALKEASSLSEDRDPLIKLRRVHDGLEELLAGQGLAFIEELYREFVEYLDGGGDPTSADVPTSGVEFTLYSMAEAVSALCLTIMRDYGVGRPEITEADWVLTRIRHILGAVTNLPCRALAGDLKVLHDRCELSYQIAVNKSYFTSHRIPSSFSL</sequence>
<evidence type="ECO:0000256" key="1">
    <source>
        <dbReference type="SAM" id="Coils"/>
    </source>
</evidence>
<evidence type="ECO:0000313" key="3">
    <source>
        <dbReference type="Proteomes" id="UP001465976"/>
    </source>
</evidence>
<accession>A0ABR3EWD6</accession>
<proteinExistence type="predicted"/>
<reference evidence="2 3" key="1">
    <citation type="submission" date="2024-02" db="EMBL/GenBank/DDBJ databases">
        <title>A draft genome for the cacao thread blight pathogen Marasmius crinis-equi.</title>
        <authorList>
            <person name="Cohen S.P."/>
            <person name="Baruah I.K."/>
            <person name="Amoako-Attah I."/>
            <person name="Bukari Y."/>
            <person name="Meinhardt L.W."/>
            <person name="Bailey B.A."/>
        </authorList>
    </citation>
    <scope>NUCLEOTIDE SEQUENCE [LARGE SCALE GENOMIC DNA]</scope>
    <source>
        <strain evidence="2 3">GH-76</strain>
    </source>
</reference>
<dbReference type="EMBL" id="JBAHYK010001642">
    <property type="protein sequence ID" value="KAL0567224.1"/>
    <property type="molecule type" value="Genomic_DNA"/>
</dbReference>
<organism evidence="2 3">
    <name type="scientific">Marasmius crinis-equi</name>
    <dbReference type="NCBI Taxonomy" id="585013"/>
    <lineage>
        <taxon>Eukaryota</taxon>
        <taxon>Fungi</taxon>
        <taxon>Dikarya</taxon>
        <taxon>Basidiomycota</taxon>
        <taxon>Agaricomycotina</taxon>
        <taxon>Agaricomycetes</taxon>
        <taxon>Agaricomycetidae</taxon>
        <taxon>Agaricales</taxon>
        <taxon>Marasmiineae</taxon>
        <taxon>Marasmiaceae</taxon>
        <taxon>Marasmius</taxon>
    </lineage>
</organism>
<keyword evidence="3" id="KW-1185">Reference proteome</keyword>
<name>A0ABR3EWD6_9AGAR</name>